<evidence type="ECO:0000313" key="2">
    <source>
        <dbReference type="EMBL" id="PJE75518.1"/>
    </source>
</evidence>
<sequence length="161" mass="17714">MSLANINFYGQAGYRIGALLFRLFFAALFLFAAINSTSAGISMLANDLARVSHFSALTQHELMNYAYFFVLGALFTTGGLLLIFCRLVPHVYLVACGLYFTFTVWQITTGTSPATADQYIPTLFGLFVAILVESKSARSIRNIPLLANPDLALPPVDEREM</sequence>
<name>A0A2M8LDI2_9BACT</name>
<feature type="transmembrane region" description="Helical" evidence="1">
    <location>
        <begin position="114"/>
        <end position="132"/>
    </location>
</feature>
<comment type="caution">
    <text evidence="2">The sequence shown here is derived from an EMBL/GenBank/DDBJ whole genome shotgun (WGS) entry which is preliminary data.</text>
</comment>
<reference evidence="2 3" key="1">
    <citation type="submission" date="2017-09" db="EMBL/GenBank/DDBJ databases">
        <title>Depth-based differentiation of microbial function through sediment-hosted aquifers and enrichment of novel symbionts in the deep terrestrial subsurface.</title>
        <authorList>
            <person name="Probst A.J."/>
            <person name="Ladd B."/>
            <person name="Jarett J.K."/>
            <person name="Geller-Mcgrath D.E."/>
            <person name="Sieber C.M."/>
            <person name="Emerson J.B."/>
            <person name="Anantharaman K."/>
            <person name="Thomas B.C."/>
            <person name="Malmstrom R."/>
            <person name="Stieglmeier M."/>
            <person name="Klingl A."/>
            <person name="Woyke T."/>
            <person name="Ryan C.M."/>
            <person name="Banfield J.F."/>
        </authorList>
    </citation>
    <scope>NUCLEOTIDE SEQUENCE [LARGE SCALE GENOMIC DNA]</scope>
    <source>
        <strain evidence="2">CG10_big_fil_rev_8_21_14_0_10_48_11</strain>
    </source>
</reference>
<dbReference type="EMBL" id="PFET01000014">
    <property type="protein sequence ID" value="PJE75518.1"/>
    <property type="molecule type" value="Genomic_DNA"/>
</dbReference>
<dbReference type="Proteomes" id="UP000231152">
    <property type="component" value="Unassembled WGS sequence"/>
</dbReference>
<evidence type="ECO:0000313" key="3">
    <source>
        <dbReference type="Proteomes" id="UP000231152"/>
    </source>
</evidence>
<keyword evidence="1" id="KW-1133">Transmembrane helix</keyword>
<protein>
    <submittedName>
        <fullName evidence="2">Uncharacterized protein</fullName>
    </submittedName>
</protein>
<feature type="transmembrane region" description="Helical" evidence="1">
    <location>
        <begin position="91"/>
        <end position="108"/>
    </location>
</feature>
<feature type="transmembrane region" description="Helical" evidence="1">
    <location>
        <begin position="65"/>
        <end position="84"/>
    </location>
</feature>
<accession>A0A2M8LDI2</accession>
<dbReference type="AlphaFoldDB" id="A0A2M8LDI2"/>
<keyword evidence="1" id="KW-0812">Transmembrane</keyword>
<gene>
    <name evidence="2" type="ORF">COV04_04415</name>
</gene>
<feature type="transmembrane region" description="Helical" evidence="1">
    <location>
        <begin position="20"/>
        <end position="45"/>
    </location>
</feature>
<evidence type="ECO:0000256" key="1">
    <source>
        <dbReference type="SAM" id="Phobius"/>
    </source>
</evidence>
<keyword evidence="1" id="KW-0472">Membrane</keyword>
<proteinExistence type="predicted"/>
<organism evidence="2 3">
    <name type="scientific">Candidatus Uhrbacteria bacterium CG10_big_fil_rev_8_21_14_0_10_48_11</name>
    <dbReference type="NCBI Taxonomy" id="1975037"/>
    <lineage>
        <taxon>Bacteria</taxon>
        <taxon>Candidatus Uhriibacteriota</taxon>
    </lineage>
</organism>